<organism evidence="2 3">
    <name type="scientific">Portunus trituberculatus</name>
    <name type="common">Swimming crab</name>
    <name type="synonym">Neptunus trituberculatus</name>
    <dbReference type="NCBI Taxonomy" id="210409"/>
    <lineage>
        <taxon>Eukaryota</taxon>
        <taxon>Metazoa</taxon>
        <taxon>Ecdysozoa</taxon>
        <taxon>Arthropoda</taxon>
        <taxon>Crustacea</taxon>
        <taxon>Multicrustacea</taxon>
        <taxon>Malacostraca</taxon>
        <taxon>Eumalacostraca</taxon>
        <taxon>Eucarida</taxon>
        <taxon>Decapoda</taxon>
        <taxon>Pleocyemata</taxon>
        <taxon>Brachyura</taxon>
        <taxon>Eubrachyura</taxon>
        <taxon>Portunoidea</taxon>
        <taxon>Portunidae</taxon>
        <taxon>Portuninae</taxon>
        <taxon>Portunus</taxon>
    </lineage>
</organism>
<keyword evidence="3" id="KW-1185">Reference proteome</keyword>
<gene>
    <name evidence="2" type="ORF">E2C01_053817</name>
</gene>
<protein>
    <submittedName>
        <fullName evidence="2">Uncharacterized protein</fullName>
    </submittedName>
</protein>
<dbReference type="AlphaFoldDB" id="A0A5B7GQ78"/>
<name>A0A5B7GQ78_PORTR</name>
<sequence>MFLVTLAAWRGAQAGGLASPIAFCFRPLSIVPVADVSGDPSTNGQPGVAGHIERRPSPTPPHGPPRPLEAQKVVTCRGGTPVFPLQVSFSTLLPCLSRAPSPRAPPPSPSPSL</sequence>
<proteinExistence type="predicted"/>
<reference evidence="2 3" key="1">
    <citation type="submission" date="2019-05" db="EMBL/GenBank/DDBJ databases">
        <title>Another draft genome of Portunus trituberculatus and its Hox gene families provides insights of decapod evolution.</title>
        <authorList>
            <person name="Jeong J.-H."/>
            <person name="Song I."/>
            <person name="Kim S."/>
            <person name="Choi T."/>
            <person name="Kim D."/>
            <person name="Ryu S."/>
            <person name="Kim W."/>
        </authorList>
    </citation>
    <scope>NUCLEOTIDE SEQUENCE [LARGE SCALE GENOMIC DNA]</scope>
    <source>
        <tissue evidence="2">Muscle</tissue>
    </source>
</reference>
<evidence type="ECO:0000313" key="2">
    <source>
        <dbReference type="EMBL" id="MPC59789.1"/>
    </source>
</evidence>
<evidence type="ECO:0000313" key="3">
    <source>
        <dbReference type="Proteomes" id="UP000324222"/>
    </source>
</evidence>
<feature type="region of interest" description="Disordered" evidence="1">
    <location>
        <begin position="35"/>
        <end position="69"/>
    </location>
</feature>
<evidence type="ECO:0000256" key="1">
    <source>
        <dbReference type="SAM" id="MobiDB-lite"/>
    </source>
</evidence>
<feature type="compositionally biased region" description="Pro residues" evidence="1">
    <location>
        <begin position="57"/>
        <end position="67"/>
    </location>
</feature>
<accession>A0A5B7GQ78</accession>
<dbReference type="EMBL" id="VSRR010016873">
    <property type="protein sequence ID" value="MPC59789.1"/>
    <property type="molecule type" value="Genomic_DNA"/>
</dbReference>
<dbReference type="Proteomes" id="UP000324222">
    <property type="component" value="Unassembled WGS sequence"/>
</dbReference>
<comment type="caution">
    <text evidence="2">The sequence shown here is derived from an EMBL/GenBank/DDBJ whole genome shotgun (WGS) entry which is preliminary data.</text>
</comment>